<gene>
    <name evidence="7" type="ORF">BUALT_Bualt03G0087800</name>
</gene>
<feature type="domain" description="PUM-HD" evidence="6">
    <location>
        <begin position="98"/>
        <end position="451"/>
    </location>
</feature>
<evidence type="ECO:0000256" key="2">
    <source>
        <dbReference type="ARBA" id="ARBA00022845"/>
    </source>
</evidence>
<sequence length="466" mass="52410">MEASSSKTPTHGQNPFEAVDYDDLALSFRNLGLDETTHHESTSSGCNNGSSSYRENDDVADDDAPVSALQKLKAKSSSFLTDFNVDKYLNTVFTPISAESSSHEQSGLMNMNSSYNYSSTISNPENQFISSTNPLQYSYGPRLRPMGNIDTLQNYQFSEIENNGFCSCYEYYTMNSPHIILNCLQKALEGGDCVKIDRLLSILQADVFSLMTNESMYYVFHKFVDACEGERLSLLVQQLLSGRELFIKAAFCKQGDVILQCLNFFGPAPNTVLYEKAIIHFPELAVHEYGYRSLTECINMITGEHRSILLNHIAYISDYLSNDPYGNFIVQHVLKLKNHDVTCKILSRLQSQFIELAKKKCGSHVVETCMESSDFGIHFVLREILECPKAPIQLAQNQFGNYVIQKALRNTKEKGFTGLYRSLVQCLEPYSMVLNRTAGGKKVIDLLRDNIQLQKRSSIEGLGSLL</sequence>
<dbReference type="PROSITE" id="PS50302">
    <property type="entry name" value="PUM"/>
    <property type="match status" value="1"/>
</dbReference>
<name>A0AAV6Y0J6_9LAMI</name>
<dbReference type="PANTHER" id="PTHR12537:SF137">
    <property type="entry name" value="PUMILIO HOMOLOG 16-RELATED"/>
    <property type="match status" value="1"/>
</dbReference>
<dbReference type="Proteomes" id="UP000826271">
    <property type="component" value="Unassembled WGS sequence"/>
</dbReference>
<feature type="repeat" description="Pumilio" evidence="4">
    <location>
        <begin position="383"/>
        <end position="425"/>
    </location>
</feature>
<feature type="compositionally biased region" description="Low complexity" evidence="5">
    <location>
        <begin position="42"/>
        <end position="52"/>
    </location>
</feature>
<keyword evidence="8" id="KW-1185">Reference proteome</keyword>
<dbReference type="SMART" id="SM00025">
    <property type="entry name" value="Pumilio"/>
    <property type="match status" value="4"/>
</dbReference>
<feature type="region of interest" description="Disordered" evidence="5">
    <location>
        <begin position="35"/>
        <end position="60"/>
    </location>
</feature>
<evidence type="ECO:0000256" key="1">
    <source>
        <dbReference type="ARBA" id="ARBA00022737"/>
    </source>
</evidence>
<dbReference type="InterPro" id="IPR001313">
    <property type="entry name" value="Pumilio_RNA-bd_rpt"/>
</dbReference>
<reference evidence="7" key="1">
    <citation type="submission" date="2019-10" db="EMBL/GenBank/DDBJ databases">
        <authorList>
            <person name="Zhang R."/>
            <person name="Pan Y."/>
            <person name="Wang J."/>
            <person name="Ma R."/>
            <person name="Yu S."/>
        </authorList>
    </citation>
    <scope>NUCLEOTIDE SEQUENCE</scope>
    <source>
        <strain evidence="7">LA-IB0</strain>
        <tissue evidence="7">Leaf</tissue>
    </source>
</reference>
<comment type="caution">
    <text evidence="7">The sequence shown here is derived from an EMBL/GenBank/DDBJ whole genome shotgun (WGS) entry which is preliminary data.</text>
</comment>
<dbReference type="EMBL" id="WHWC01000003">
    <property type="protein sequence ID" value="KAG8385847.1"/>
    <property type="molecule type" value="Genomic_DNA"/>
</dbReference>
<evidence type="ECO:0000256" key="3">
    <source>
        <dbReference type="ARBA" id="ARBA00022884"/>
    </source>
</evidence>
<organism evidence="7 8">
    <name type="scientific">Buddleja alternifolia</name>
    <dbReference type="NCBI Taxonomy" id="168488"/>
    <lineage>
        <taxon>Eukaryota</taxon>
        <taxon>Viridiplantae</taxon>
        <taxon>Streptophyta</taxon>
        <taxon>Embryophyta</taxon>
        <taxon>Tracheophyta</taxon>
        <taxon>Spermatophyta</taxon>
        <taxon>Magnoliopsida</taxon>
        <taxon>eudicotyledons</taxon>
        <taxon>Gunneridae</taxon>
        <taxon>Pentapetalae</taxon>
        <taxon>asterids</taxon>
        <taxon>lamiids</taxon>
        <taxon>Lamiales</taxon>
        <taxon>Scrophulariaceae</taxon>
        <taxon>Buddlejeae</taxon>
        <taxon>Buddleja</taxon>
    </lineage>
</organism>
<dbReference type="PROSITE" id="PS50303">
    <property type="entry name" value="PUM_HD"/>
    <property type="match status" value="1"/>
</dbReference>
<evidence type="ECO:0000256" key="5">
    <source>
        <dbReference type="SAM" id="MobiDB-lite"/>
    </source>
</evidence>
<dbReference type="SUPFAM" id="SSF48371">
    <property type="entry name" value="ARM repeat"/>
    <property type="match status" value="1"/>
</dbReference>
<evidence type="ECO:0000259" key="6">
    <source>
        <dbReference type="PROSITE" id="PS50303"/>
    </source>
</evidence>
<dbReference type="Gene3D" id="1.25.10.10">
    <property type="entry name" value="Leucine-rich Repeat Variant"/>
    <property type="match status" value="1"/>
</dbReference>
<dbReference type="GO" id="GO:0003729">
    <property type="term" value="F:mRNA binding"/>
    <property type="evidence" value="ECO:0007669"/>
    <property type="project" value="TreeGrafter"/>
</dbReference>
<dbReference type="AlphaFoldDB" id="A0AAV6Y0J6"/>
<dbReference type="InterPro" id="IPR016024">
    <property type="entry name" value="ARM-type_fold"/>
</dbReference>
<proteinExistence type="predicted"/>
<keyword evidence="1" id="KW-0677">Repeat</keyword>
<accession>A0AAV6Y0J6</accession>
<dbReference type="InterPro" id="IPR033133">
    <property type="entry name" value="PUM-HD"/>
</dbReference>
<keyword evidence="2" id="KW-0810">Translation regulation</keyword>
<evidence type="ECO:0000313" key="8">
    <source>
        <dbReference type="Proteomes" id="UP000826271"/>
    </source>
</evidence>
<dbReference type="PANTHER" id="PTHR12537">
    <property type="entry name" value="RNA BINDING PROTEIN PUMILIO-RELATED"/>
    <property type="match status" value="1"/>
</dbReference>
<dbReference type="InterPro" id="IPR011989">
    <property type="entry name" value="ARM-like"/>
</dbReference>
<keyword evidence="3" id="KW-0694">RNA-binding</keyword>
<protein>
    <recommendedName>
        <fullName evidence="6">PUM-HD domain-containing protein</fullName>
    </recommendedName>
</protein>
<dbReference type="GO" id="GO:0005737">
    <property type="term" value="C:cytoplasm"/>
    <property type="evidence" value="ECO:0007669"/>
    <property type="project" value="TreeGrafter"/>
</dbReference>
<evidence type="ECO:0000256" key="4">
    <source>
        <dbReference type="PROSITE-ProRule" id="PRU00317"/>
    </source>
</evidence>
<evidence type="ECO:0000313" key="7">
    <source>
        <dbReference type="EMBL" id="KAG8385847.1"/>
    </source>
</evidence>
<dbReference type="GO" id="GO:0006417">
    <property type="term" value="P:regulation of translation"/>
    <property type="evidence" value="ECO:0007669"/>
    <property type="project" value="UniProtKB-KW"/>
</dbReference>
<dbReference type="Pfam" id="PF00806">
    <property type="entry name" value="PUF"/>
    <property type="match status" value="4"/>
</dbReference>